<dbReference type="InterPro" id="IPR001969">
    <property type="entry name" value="Aspartic_peptidase_AS"/>
</dbReference>
<dbReference type="OrthoDB" id="7595324at2"/>
<dbReference type="InterPro" id="IPR001995">
    <property type="entry name" value="Peptidase_A2_cat"/>
</dbReference>
<evidence type="ECO:0000313" key="4">
    <source>
        <dbReference type="EMBL" id="SUZ30482.1"/>
    </source>
</evidence>
<keyword evidence="2" id="KW-0812">Transmembrane</keyword>
<feature type="transmembrane region" description="Helical" evidence="2">
    <location>
        <begin position="6"/>
        <end position="26"/>
    </location>
</feature>
<dbReference type="InterPro" id="IPR011969">
    <property type="entry name" value="Clan_AA_Asp_peptidase_C"/>
</dbReference>
<keyword evidence="5" id="KW-1185">Reference proteome</keyword>
<proteinExistence type="predicted"/>
<dbReference type="PROSITE" id="PS50175">
    <property type="entry name" value="ASP_PROT_RETROV"/>
    <property type="match status" value="1"/>
</dbReference>
<dbReference type="EMBL" id="UIHC01000001">
    <property type="protein sequence ID" value="SUZ30482.1"/>
    <property type="molecule type" value="Genomic_DNA"/>
</dbReference>
<keyword evidence="1" id="KW-0378">Hydrolase</keyword>
<gene>
    <name evidence="4" type="ORF">ROE7235_00205</name>
</gene>
<dbReference type="Pfam" id="PF13975">
    <property type="entry name" value="gag-asp_proteas"/>
    <property type="match status" value="1"/>
</dbReference>
<feature type="transmembrane region" description="Helical" evidence="2">
    <location>
        <begin position="38"/>
        <end position="55"/>
    </location>
</feature>
<dbReference type="InterPro" id="IPR021109">
    <property type="entry name" value="Peptidase_aspartic_dom_sf"/>
</dbReference>
<dbReference type="Proteomes" id="UP000272908">
    <property type="component" value="Unassembled WGS sequence"/>
</dbReference>
<evidence type="ECO:0000259" key="3">
    <source>
        <dbReference type="PROSITE" id="PS50175"/>
    </source>
</evidence>
<dbReference type="GO" id="GO:0004190">
    <property type="term" value="F:aspartic-type endopeptidase activity"/>
    <property type="evidence" value="ECO:0007669"/>
    <property type="project" value="InterPro"/>
</dbReference>
<dbReference type="AlphaFoldDB" id="A0A3B0M2U7"/>
<keyword evidence="2" id="KW-1133">Transmembrane helix</keyword>
<dbReference type="RefSeq" id="WP_121092782.1">
    <property type="nucleotide sequence ID" value="NZ_UIHC01000001.1"/>
</dbReference>
<dbReference type="NCBIfam" id="TIGR02281">
    <property type="entry name" value="clan_AA_DTGA"/>
    <property type="match status" value="1"/>
</dbReference>
<dbReference type="GO" id="GO:0006508">
    <property type="term" value="P:proteolysis"/>
    <property type="evidence" value="ECO:0007669"/>
    <property type="project" value="InterPro"/>
</dbReference>
<dbReference type="CDD" id="cd05483">
    <property type="entry name" value="retropepsin_like_bacteria"/>
    <property type="match status" value="1"/>
</dbReference>
<protein>
    <recommendedName>
        <fullName evidence="3">Peptidase A2 domain-containing protein</fullName>
    </recommendedName>
</protein>
<sequence length="194" mass="21015">MSTDDVMQLVYLSIWGVVLIGYLLVARATNIGQSLRHAVLWGLIFVGVAAAFGLWENLRDTRRATVTGDGEIVLRAGSDRHFKLDLRVNGTPVEFILDTGASDIVLSQADAARVGFNPDTLPYLGQARTANGVVGLARVELSEVVLAEGGLEFRDTDVPAFVNEGVLDVSLLGMGYLSRYARIAIEGDRLILQR</sequence>
<evidence type="ECO:0000313" key="5">
    <source>
        <dbReference type="Proteomes" id="UP000272908"/>
    </source>
</evidence>
<accession>A0A3B0M2U7</accession>
<evidence type="ECO:0000256" key="2">
    <source>
        <dbReference type="SAM" id="Phobius"/>
    </source>
</evidence>
<dbReference type="Gene3D" id="2.40.70.10">
    <property type="entry name" value="Acid Proteases"/>
    <property type="match status" value="1"/>
</dbReference>
<dbReference type="InterPro" id="IPR034122">
    <property type="entry name" value="Retropepsin-like_bacterial"/>
</dbReference>
<organism evidence="4 5">
    <name type="scientific">Roseinatronobacter ekhonensis</name>
    <dbReference type="NCBI Taxonomy" id="254356"/>
    <lineage>
        <taxon>Bacteria</taxon>
        <taxon>Pseudomonadati</taxon>
        <taxon>Pseudomonadota</taxon>
        <taxon>Alphaproteobacteria</taxon>
        <taxon>Rhodobacterales</taxon>
        <taxon>Paracoccaceae</taxon>
        <taxon>Roseinatronobacter</taxon>
    </lineage>
</organism>
<evidence type="ECO:0000256" key="1">
    <source>
        <dbReference type="ARBA" id="ARBA00022801"/>
    </source>
</evidence>
<feature type="domain" description="Peptidase A2" evidence="3">
    <location>
        <begin position="93"/>
        <end position="176"/>
    </location>
</feature>
<dbReference type="SUPFAM" id="SSF50630">
    <property type="entry name" value="Acid proteases"/>
    <property type="match status" value="1"/>
</dbReference>
<keyword evidence="2" id="KW-0472">Membrane</keyword>
<dbReference type="PROSITE" id="PS00141">
    <property type="entry name" value="ASP_PROTEASE"/>
    <property type="match status" value="1"/>
</dbReference>
<name>A0A3B0M2U7_9RHOB</name>
<reference evidence="5" key="1">
    <citation type="submission" date="2018-08" db="EMBL/GenBank/DDBJ databases">
        <authorList>
            <person name="Rodrigo-Torres L."/>
            <person name="Arahal R. D."/>
            <person name="Lucena T."/>
        </authorList>
    </citation>
    <scope>NUCLEOTIDE SEQUENCE [LARGE SCALE GENOMIC DNA]</scope>
    <source>
        <strain evidence="5">CECT 7235</strain>
    </source>
</reference>